<dbReference type="Proteomes" id="UP001293593">
    <property type="component" value="Unassembled WGS sequence"/>
</dbReference>
<dbReference type="InterPro" id="IPR021899">
    <property type="entry name" value="DUF3511"/>
</dbReference>
<dbReference type="EMBL" id="JAWXYG010000008">
    <property type="protein sequence ID" value="KAK4265849.1"/>
    <property type="molecule type" value="Genomic_DNA"/>
</dbReference>
<organism evidence="1 2">
    <name type="scientific">Acacia crassicarpa</name>
    <name type="common">northern wattle</name>
    <dbReference type="NCBI Taxonomy" id="499986"/>
    <lineage>
        <taxon>Eukaryota</taxon>
        <taxon>Viridiplantae</taxon>
        <taxon>Streptophyta</taxon>
        <taxon>Embryophyta</taxon>
        <taxon>Tracheophyta</taxon>
        <taxon>Spermatophyta</taxon>
        <taxon>Magnoliopsida</taxon>
        <taxon>eudicotyledons</taxon>
        <taxon>Gunneridae</taxon>
        <taxon>Pentapetalae</taxon>
        <taxon>rosids</taxon>
        <taxon>fabids</taxon>
        <taxon>Fabales</taxon>
        <taxon>Fabaceae</taxon>
        <taxon>Caesalpinioideae</taxon>
        <taxon>mimosoid clade</taxon>
        <taxon>Acacieae</taxon>
        <taxon>Acacia</taxon>
    </lineage>
</organism>
<dbReference type="Pfam" id="PF12023">
    <property type="entry name" value="DUF3511"/>
    <property type="match status" value="1"/>
</dbReference>
<comment type="caution">
    <text evidence="1">The sequence shown here is derived from an EMBL/GenBank/DDBJ whole genome shotgun (WGS) entry which is preliminary data.</text>
</comment>
<protein>
    <submittedName>
        <fullName evidence="1">Uncharacterized protein</fullName>
    </submittedName>
</protein>
<dbReference type="AlphaFoldDB" id="A0AAE1K523"/>
<dbReference type="PANTHER" id="PTHR33193">
    <property type="entry name" value="DOMAIN PROTEIN, PUTATIVE (DUF3511)-RELATED"/>
    <property type="match status" value="1"/>
</dbReference>
<sequence length="86" mass="10096">MEVDNYYGGMWAIEKSGIDGRQRVGRAPSWRGYIESTSSPLSKAEAKRKKRVAKYKSYERERKVKSAIKRGFLWLKRKIEKITHAF</sequence>
<keyword evidence="2" id="KW-1185">Reference proteome</keyword>
<accession>A0AAE1K523</accession>
<dbReference type="PANTHER" id="PTHR33193:SF13">
    <property type="entry name" value="EXPRESSED PROTEIN"/>
    <property type="match status" value="1"/>
</dbReference>
<name>A0AAE1K523_9FABA</name>
<gene>
    <name evidence="1" type="ORF">QN277_026845</name>
</gene>
<evidence type="ECO:0000313" key="2">
    <source>
        <dbReference type="Proteomes" id="UP001293593"/>
    </source>
</evidence>
<evidence type="ECO:0000313" key="1">
    <source>
        <dbReference type="EMBL" id="KAK4265849.1"/>
    </source>
</evidence>
<proteinExistence type="predicted"/>
<reference evidence="1" key="1">
    <citation type="submission" date="2023-10" db="EMBL/GenBank/DDBJ databases">
        <title>Chromosome-level genome of the transformable northern wattle, Acacia crassicarpa.</title>
        <authorList>
            <person name="Massaro I."/>
            <person name="Sinha N.R."/>
            <person name="Poethig S."/>
            <person name="Leichty A.R."/>
        </authorList>
    </citation>
    <scope>NUCLEOTIDE SEQUENCE</scope>
    <source>
        <strain evidence="1">Acra3RX</strain>
        <tissue evidence="1">Leaf</tissue>
    </source>
</reference>